<dbReference type="InterPro" id="IPR042097">
    <property type="entry name" value="Aminopeptidase_N-like_N_sf"/>
</dbReference>
<keyword evidence="2" id="KW-0378">Hydrolase</keyword>
<keyword evidence="2" id="KW-0031">Aminopeptidase</keyword>
<evidence type="ECO:0000313" key="3">
    <source>
        <dbReference type="Proteomes" id="UP001519363"/>
    </source>
</evidence>
<keyword evidence="2" id="KW-0645">Protease</keyword>
<accession>A0ABS5A6W0</accession>
<feature type="signal peptide" evidence="1">
    <location>
        <begin position="1"/>
        <end position="32"/>
    </location>
</feature>
<dbReference type="Gene3D" id="1.10.390.10">
    <property type="entry name" value="Neutral Protease Domain 2"/>
    <property type="match status" value="1"/>
</dbReference>
<evidence type="ECO:0000256" key="1">
    <source>
        <dbReference type="SAM" id="SignalP"/>
    </source>
</evidence>
<dbReference type="SUPFAM" id="SSF55486">
    <property type="entry name" value="Metalloproteases ('zincins'), catalytic domain"/>
    <property type="match status" value="1"/>
</dbReference>
<gene>
    <name evidence="2" type="ORF">JOF53_001158</name>
</gene>
<organism evidence="2 3">
    <name type="scientific">Crossiella equi</name>
    <dbReference type="NCBI Taxonomy" id="130796"/>
    <lineage>
        <taxon>Bacteria</taxon>
        <taxon>Bacillati</taxon>
        <taxon>Actinomycetota</taxon>
        <taxon>Actinomycetes</taxon>
        <taxon>Pseudonocardiales</taxon>
        <taxon>Pseudonocardiaceae</taxon>
        <taxon>Crossiella</taxon>
    </lineage>
</organism>
<protein>
    <submittedName>
        <fullName evidence="2">Aminopeptidase N</fullName>
    </submittedName>
</protein>
<dbReference type="EMBL" id="JAGIOO010000001">
    <property type="protein sequence ID" value="MBP2472286.1"/>
    <property type="molecule type" value="Genomic_DNA"/>
</dbReference>
<sequence length="439" mass="48017">MRSVRATRLRHATLPLATAALLVTGTATTAAAAETPFDVTAYDVTVDYSPADGVLRGSALITAKASARLTTLTLQLDGPEAHGITVDGTPAASSTHQGDLVITPVRPVERGAEFRVRVGYAGKPGGGWLTTESGGATAFEGAAQAWFPIGDKQDNAEFRLTTTVPDGWQAISVGREERTDREGTVRWTEPVLAPRGTALSVDRFTVERSTLADGTPVVNAYAPGTRQRAKPLADRQQEITDFLADRYGPYPFAASGNVFVHVNDDGPGTSPQTRPVYLGARSKWLDLHQVVHEHAHQWYGVSAAPRRAEDNCLSECFASHSTWLWAGAKEGVDLDARYRALVETKRSDPAFWRNPLYQPGRTPGFEIYERGPLALHALQRRLGSEPFNRLLREWPRGHRAGFPSWPQFEDLAERVSGQDLTGFFQAWFRGTTVPPAEYL</sequence>
<evidence type="ECO:0000313" key="2">
    <source>
        <dbReference type="EMBL" id="MBP2472286.1"/>
    </source>
</evidence>
<dbReference type="Proteomes" id="UP001519363">
    <property type="component" value="Unassembled WGS sequence"/>
</dbReference>
<keyword evidence="3" id="KW-1185">Reference proteome</keyword>
<dbReference type="Gene3D" id="2.60.40.1730">
    <property type="entry name" value="tricorn interacting facor f3 domain"/>
    <property type="match status" value="1"/>
</dbReference>
<dbReference type="InterPro" id="IPR027268">
    <property type="entry name" value="Peptidase_M4/M1_CTD_sf"/>
</dbReference>
<keyword evidence="2" id="KW-0436">Ligase</keyword>
<dbReference type="GO" id="GO:0016874">
    <property type="term" value="F:ligase activity"/>
    <property type="evidence" value="ECO:0007669"/>
    <property type="project" value="UniProtKB-KW"/>
</dbReference>
<name>A0ABS5A6W0_9PSEU</name>
<feature type="chain" id="PRO_5046425449" evidence="1">
    <location>
        <begin position="33"/>
        <end position="439"/>
    </location>
</feature>
<dbReference type="SUPFAM" id="SSF63737">
    <property type="entry name" value="Leukotriene A4 hydrolase N-terminal domain"/>
    <property type="match status" value="1"/>
</dbReference>
<comment type="caution">
    <text evidence="2">The sequence shown here is derived from an EMBL/GenBank/DDBJ whole genome shotgun (WGS) entry which is preliminary data.</text>
</comment>
<reference evidence="2 3" key="1">
    <citation type="submission" date="2021-03" db="EMBL/GenBank/DDBJ databases">
        <title>Sequencing the genomes of 1000 actinobacteria strains.</title>
        <authorList>
            <person name="Klenk H.-P."/>
        </authorList>
    </citation>
    <scope>NUCLEOTIDE SEQUENCE [LARGE SCALE GENOMIC DNA]</scope>
    <source>
        <strain evidence="2 3">DSM 44580</strain>
    </source>
</reference>
<dbReference type="GO" id="GO:0004177">
    <property type="term" value="F:aminopeptidase activity"/>
    <property type="evidence" value="ECO:0007669"/>
    <property type="project" value="UniProtKB-KW"/>
</dbReference>
<keyword evidence="1" id="KW-0732">Signal</keyword>
<proteinExistence type="predicted"/>
<dbReference type="RefSeq" id="WP_086781505.1">
    <property type="nucleotide sequence ID" value="NZ_JAGIOO010000001.1"/>
</dbReference>